<dbReference type="AlphaFoldDB" id="A0A023BCJ2"/>
<evidence type="ECO:0000256" key="1">
    <source>
        <dbReference type="SAM" id="MobiDB-lite"/>
    </source>
</evidence>
<sequence>MVSEIERCVRQETWLLSNNLKSDGAMDGAMDGEGDGFLVGSDKFMGEDGLSLLLSLDHMADDLSSLLLAPWTQASDQMTSTLLRSFEAVGDQLYQFLDGQRPIYNPSNPPKQIFVKKTLTAPSKFNKGYQGISRYLAAARTRTLAVQQSNFWLPTTAGNALAIPSTFQKFLDIATLHPYDLASRLWGTQASPLEFLHSETDSKGNDWKVEQQAAEYRSSYCRLMTQAETSILFDVPMEFVGICMMQHGLTPLPQHPLVLPTHPIKKPQSKEKSSEKKSSGEPVTGLAGEHSMSRVHSFGSGGLADAKGALWDALRAISGATVQSSEYPYLLIAMAMVHDYSASTRMYEMMGRLKQRRILEMMSWPSIKQHGMVAHLISLVRLTSRAEPCPALLAEMEDWKAKAEGRFIWPDLDRTVEFCRTKNVAGKLPRLLCPVTELLPITELSTDHKGRCIPPSFVCGSTSPFCEIAQSAIFFSLTNTAHCHLANRLLPYLRNWNIVADGDRKVHNWLKYLYGEIGDTQNIFELLPKTKIAADATGPFLPPLQWDTVARHTATNGPLPPVKLHTPSDKSSSLEPLITSEPAVDKLIVTYKQTYGGALLSVCFRRVCLNWYVINGRI</sequence>
<dbReference type="Proteomes" id="UP000019763">
    <property type="component" value="Unassembled WGS sequence"/>
</dbReference>
<evidence type="ECO:0000313" key="2">
    <source>
        <dbReference type="EMBL" id="EZG83572.1"/>
    </source>
</evidence>
<dbReference type="VEuPathDB" id="CryptoDB:GNI_014620"/>
<gene>
    <name evidence="2" type="ORF">GNI_014620</name>
</gene>
<organism evidence="2 3">
    <name type="scientific">Gregarina niphandrodes</name>
    <name type="common">Septate eugregarine</name>
    <dbReference type="NCBI Taxonomy" id="110365"/>
    <lineage>
        <taxon>Eukaryota</taxon>
        <taxon>Sar</taxon>
        <taxon>Alveolata</taxon>
        <taxon>Apicomplexa</taxon>
        <taxon>Conoidasida</taxon>
        <taxon>Gregarinasina</taxon>
        <taxon>Eugregarinorida</taxon>
        <taxon>Gregarinidae</taxon>
        <taxon>Gregarina</taxon>
    </lineage>
</organism>
<dbReference type="GeneID" id="22910797"/>
<dbReference type="RefSeq" id="XP_011128933.1">
    <property type="nucleotide sequence ID" value="XM_011130631.1"/>
</dbReference>
<comment type="caution">
    <text evidence="2">The sequence shown here is derived from an EMBL/GenBank/DDBJ whole genome shotgun (WGS) entry which is preliminary data.</text>
</comment>
<feature type="compositionally biased region" description="Basic and acidic residues" evidence="1">
    <location>
        <begin position="268"/>
        <end position="279"/>
    </location>
</feature>
<proteinExistence type="predicted"/>
<name>A0A023BCJ2_GRENI</name>
<protein>
    <submittedName>
        <fullName evidence="2">Uncharacterized protein</fullName>
    </submittedName>
</protein>
<reference evidence="2" key="1">
    <citation type="submission" date="2013-12" db="EMBL/GenBank/DDBJ databases">
        <authorList>
            <person name="Omoto C.K."/>
            <person name="Sibley D."/>
            <person name="Venepally P."/>
            <person name="Hadjithomas M."/>
            <person name="Karamycheva S."/>
            <person name="Brunk B."/>
            <person name="Roos D."/>
            <person name="Caler E."/>
            <person name="Lorenzi H."/>
        </authorList>
    </citation>
    <scope>NUCLEOTIDE SEQUENCE</scope>
</reference>
<dbReference type="EMBL" id="AFNH02000107">
    <property type="protein sequence ID" value="EZG83572.1"/>
    <property type="molecule type" value="Genomic_DNA"/>
</dbReference>
<feature type="region of interest" description="Disordered" evidence="1">
    <location>
        <begin position="256"/>
        <end position="289"/>
    </location>
</feature>
<evidence type="ECO:0000313" key="3">
    <source>
        <dbReference type="Proteomes" id="UP000019763"/>
    </source>
</evidence>
<keyword evidence="3" id="KW-1185">Reference proteome</keyword>
<accession>A0A023BCJ2</accession>